<proteinExistence type="predicted"/>
<name>D4J991_9FIRM</name>
<protein>
    <submittedName>
        <fullName evidence="1">Uncharacterized protein</fullName>
    </submittedName>
</protein>
<dbReference type="Proteomes" id="UP000008798">
    <property type="component" value="Chromosome"/>
</dbReference>
<dbReference type="AlphaFoldDB" id="D4J991"/>
<reference evidence="1 2" key="2">
    <citation type="submission" date="2010-03" db="EMBL/GenBank/DDBJ databases">
        <authorList>
            <person name="Pajon A."/>
        </authorList>
    </citation>
    <scope>NUCLEOTIDE SEQUENCE [LARGE SCALE GENOMIC DNA]</scope>
    <source>
        <strain evidence="1 2">GD/7</strain>
    </source>
</reference>
<dbReference type="HOGENOM" id="CLU_3429779_0_0_9"/>
<evidence type="ECO:0000313" key="1">
    <source>
        <dbReference type="EMBL" id="CBK80912.1"/>
    </source>
</evidence>
<sequence>MPDYKATLNEQQLEAVNIL</sequence>
<gene>
    <name evidence="1" type="ORF">CC1_22230</name>
</gene>
<evidence type="ECO:0000313" key="2">
    <source>
        <dbReference type="Proteomes" id="UP000008798"/>
    </source>
</evidence>
<accession>D4J991</accession>
<organism evidence="1 2">
    <name type="scientific">Coprococcus catus GD/7</name>
    <dbReference type="NCBI Taxonomy" id="717962"/>
    <lineage>
        <taxon>Bacteria</taxon>
        <taxon>Bacillati</taxon>
        <taxon>Bacillota</taxon>
        <taxon>Clostridia</taxon>
        <taxon>Lachnospirales</taxon>
        <taxon>Lachnospiraceae</taxon>
        <taxon>Coprococcus</taxon>
    </lineage>
</organism>
<dbReference type="KEGG" id="cct:CC1_22230"/>
<reference evidence="1 2" key="1">
    <citation type="submission" date="2010-03" db="EMBL/GenBank/DDBJ databases">
        <title>The genome sequence of Coprococcus catus GD/7.</title>
        <authorList>
            <consortium name="metaHIT consortium -- http://www.metahit.eu/"/>
            <person name="Pajon A."/>
            <person name="Turner K."/>
            <person name="Parkhill J."/>
            <person name="Duncan S."/>
            <person name="Flint H."/>
        </authorList>
    </citation>
    <scope>NUCLEOTIDE SEQUENCE [LARGE SCALE GENOMIC DNA]</scope>
    <source>
        <strain evidence="1 2">GD/7</strain>
    </source>
</reference>
<dbReference type="EMBL" id="FP929038">
    <property type="protein sequence ID" value="CBK80912.1"/>
    <property type="molecule type" value="Genomic_DNA"/>
</dbReference>